<dbReference type="PRINTS" id="PR00786">
    <property type="entry name" value="NEPRILYSIN"/>
</dbReference>
<comment type="cofactor">
    <cofactor evidence="1">
        <name>Zn(2+)</name>
        <dbReference type="ChEBI" id="CHEBI:29105"/>
    </cofactor>
</comment>
<dbReference type="InterPro" id="IPR024079">
    <property type="entry name" value="MetalloPept_cat_dom_sf"/>
</dbReference>
<keyword evidence="8" id="KW-0472">Membrane</keyword>
<evidence type="ECO:0000256" key="8">
    <source>
        <dbReference type="SAM" id="Phobius"/>
    </source>
</evidence>
<keyword evidence="8" id="KW-1133">Transmembrane helix</keyword>
<dbReference type="AlphaFoldDB" id="A0A6T8L3K8"/>
<gene>
    <name evidence="11" type="ORF">HAND1043_LOCUS11808</name>
</gene>
<sequence length="739" mass="82015">MEDGRMAYGSLGEDSQVEGRGKWGRLSLVLGVAATTLLVVGVACAGAGVGEAGTGRAEDSVSRLLVGKPAWGQGQVREQSLALNGGRLTDAEVKALPADMVTALNTSADPCDDFYEWSCGGWAAETKIPSWQSGWAKQWDGVTEHVENVTIALLEKDKGPAGRFYRSCMDTDTIQKLGGEPVKPWLEAVDKIQDHATLMQGLVQFGIANINVFFSWWVDADSVQSDIYSFFLAQGGISMPDRSYYLDDSQEMEQHRKAYKTLIRKLMALAGRSEAGAAEDADNVMEMETAIAKAMMPRDQERDEHGKRMTLSELQALTPSMDWALFFAGVGAPQVGRPGPDSAGFLVVKNEEWLKKMDIILSTIGLDKVRSYMRWQAVYNYSPFLDFRFEGALLTYNDDLYGISVLPPRWRKCFFSTTGAMGMEVSKLFVDANFPEAARDGAVRMLHEIRSHFNTSLSHKDWMDEGTRERAVGKLQKMFLEVARPSKWPASATETFDEFGGIREGAYYDNCVATNAYDVKSTVSRMGTKVDRRRWGGSTSATDVNAFYSRKVNGVFIPAGILQDPFYSEGQAQARNYGSVGAICGHEMTHGFDDIGREYDADGNRHPWWTPSVTKNFKERAKCIEDLMSSYEFWGGHVNGKLVLGESIADSGGLKFAWEAFVDEQKPEVVDKRTFFLALGQTWCSKEQRKGARASLLTDPHPPNKIRVLGMLSQFQPFSDAFKCPVGSKMNPEKKCSLW</sequence>
<keyword evidence="6" id="KW-0862">Zinc</keyword>
<keyword evidence="3" id="KW-0645">Protease</keyword>
<accession>A0A6T8L3K8</accession>
<dbReference type="PROSITE" id="PS51885">
    <property type="entry name" value="NEPRILYSIN"/>
    <property type="match status" value="1"/>
</dbReference>
<keyword evidence="5" id="KW-0378">Hydrolase</keyword>
<dbReference type="GO" id="GO:0046872">
    <property type="term" value="F:metal ion binding"/>
    <property type="evidence" value="ECO:0007669"/>
    <property type="project" value="UniProtKB-KW"/>
</dbReference>
<evidence type="ECO:0000256" key="1">
    <source>
        <dbReference type="ARBA" id="ARBA00001947"/>
    </source>
</evidence>
<evidence type="ECO:0000256" key="5">
    <source>
        <dbReference type="ARBA" id="ARBA00022801"/>
    </source>
</evidence>
<evidence type="ECO:0000259" key="9">
    <source>
        <dbReference type="Pfam" id="PF01431"/>
    </source>
</evidence>
<evidence type="ECO:0000256" key="4">
    <source>
        <dbReference type="ARBA" id="ARBA00022723"/>
    </source>
</evidence>
<proteinExistence type="inferred from homology"/>
<evidence type="ECO:0000256" key="6">
    <source>
        <dbReference type="ARBA" id="ARBA00022833"/>
    </source>
</evidence>
<evidence type="ECO:0000256" key="3">
    <source>
        <dbReference type="ARBA" id="ARBA00022670"/>
    </source>
</evidence>
<evidence type="ECO:0000313" key="11">
    <source>
        <dbReference type="EMBL" id="CAD8745313.1"/>
    </source>
</evidence>
<protein>
    <recommendedName>
        <fullName evidence="12">Peptidase M13 C-terminal domain-containing protein</fullName>
    </recommendedName>
</protein>
<comment type="similarity">
    <text evidence="2">Belongs to the peptidase M13 family.</text>
</comment>
<feature type="domain" description="Peptidase M13 N-terminal" evidence="10">
    <location>
        <begin position="110"/>
        <end position="482"/>
    </location>
</feature>
<dbReference type="GO" id="GO:0016485">
    <property type="term" value="P:protein processing"/>
    <property type="evidence" value="ECO:0007669"/>
    <property type="project" value="TreeGrafter"/>
</dbReference>
<evidence type="ECO:0000256" key="2">
    <source>
        <dbReference type="ARBA" id="ARBA00007357"/>
    </source>
</evidence>
<feature type="domain" description="Peptidase M13 C-terminal" evidence="9">
    <location>
        <begin position="545"/>
        <end position="738"/>
    </location>
</feature>
<keyword evidence="8" id="KW-0812">Transmembrane</keyword>
<dbReference type="CDD" id="cd08662">
    <property type="entry name" value="M13"/>
    <property type="match status" value="1"/>
</dbReference>
<dbReference type="Pfam" id="PF01431">
    <property type="entry name" value="Peptidase_M13"/>
    <property type="match status" value="1"/>
</dbReference>
<dbReference type="GO" id="GO:0004222">
    <property type="term" value="F:metalloendopeptidase activity"/>
    <property type="evidence" value="ECO:0007669"/>
    <property type="project" value="InterPro"/>
</dbReference>
<dbReference type="SUPFAM" id="SSF55486">
    <property type="entry name" value="Metalloproteases ('zincins'), catalytic domain"/>
    <property type="match status" value="1"/>
</dbReference>
<dbReference type="PANTHER" id="PTHR11733:SF167">
    <property type="entry name" value="FI17812P1-RELATED"/>
    <property type="match status" value="1"/>
</dbReference>
<dbReference type="GO" id="GO:0005886">
    <property type="term" value="C:plasma membrane"/>
    <property type="evidence" value="ECO:0007669"/>
    <property type="project" value="TreeGrafter"/>
</dbReference>
<dbReference type="Gene3D" id="3.40.390.10">
    <property type="entry name" value="Collagenase (Catalytic Domain)"/>
    <property type="match status" value="1"/>
</dbReference>
<dbReference type="InterPro" id="IPR042089">
    <property type="entry name" value="Peptidase_M13_dom_2"/>
</dbReference>
<keyword evidence="7" id="KW-0482">Metalloprotease</keyword>
<reference evidence="11" key="1">
    <citation type="submission" date="2021-01" db="EMBL/GenBank/DDBJ databases">
        <authorList>
            <person name="Corre E."/>
            <person name="Pelletier E."/>
            <person name="Niang G."/>
            <person name="Scheremetjew M."/>
            <person name="Finn R."/>
            <person name="Kale V."/>
            <person name="Holt S."/>
            <person name="Cochrane G."/>
            <person name="Meng A."/>
            <person name="Brown T."/>
            <person name="Cohen L."/>
        </authorList>
    </citation>
    <scope>NUCLEOTIDE SEQUENCE</scope>
    <source>
        <strain evidence="11">CCMP441</strain>
    </source>
</reference>
<dbReference type="PANTHER" id="PTHR11733">
    <property type="entry name" value="ZINC METALLOPROTEASE FAMILY M13 NEPRILYSIN-RELATED"/>
    <property type="match status" value="1"/>
</dbReference>
<name>A0A6T8L3K8_HEMAN</name>
<feature type="transmembrane region" description="Helical" evidence="8">
    <location>
        <begin position="28"/>
        <end position="49"/>
    </location>
</feature>
<dbReference type="InterPro" id="IPR008753">
    <property type="entry name" value="Peptidase_M13_N"/>
</dbReference>
<evidence type="ECO:0000259" key="10">
    <source>
        <dbReference type="Pfam" id="PF05649"/>
    </source>
</evidence>
<dbReference type="EMBL" id="HBFK01019073">
    <property type="protein sequence ID" value="CAD8745313.1"/>
    <property type="molecule type" value="Transcribed_RNA"/>
</dbReference>
<dbReference type="InterPro" id="IPR000718">
    <property type="entry name" value="Peptidase_M13"/>
</dbReference>
<dbReference type="Gene3D" id="1.10.1380.10">
    <property type="entry name" value="Neutral endopeptidase , domain2"/>
    <property type="match status" value="1"/>
</dbReference>
<dbReference type="InterPro" id="IPR018497">
    <property type="entry name" value="Peptidase_M13_C"/>
</dbReference>
<evidence type="ECO:0008006" key="12">
    <source>
        <dbReference type="Google" id="ProtNLM"/>
    </source>
</evidence>
<dbReference type="Pfam" id="PF05649">
    <property type="entry name" value="Peptidase_M13_N"/>
    <property type="match status" value="1"/>
</dbReference>
<evidence type="ECO:0000256" key="7">
    <source>
        <dbReference type="ARBA" id="ARBA00023049"/>
    </source>
</evidence>
<keyword evidence="4" id="KW-0479">Metal-binding</keyword>
<organism evidence="11">
    <name type="scientific">Hemiselmis andersenii</name>
    <name type="common">Cryptophyte alga</name>
    <dbReference type="NCBI Taxonomy" id="464988"/>
    <lineage>
        <taxon>Eukaryota</taxon>
        <taxon>Cryptophyceae</taxon>
        <taxon>Cryptomonadales</taxon>
        <taxon>Hemiselmidaceae</taxon>
        <taxon>Hemiselmis</taxon>
    </lineage>
</organism>